<dbReference type="EMBL" id="JH159164">
    <property type="protein sequence ID" value="EGZ06256.1"/>
    <property type="molecule type" value="Genomic_DNA"/>
</dbReference>
<evidence type="ECO:0000313" key="2">
    <source>
        <dbReference type="EMBL" id="EGZ06256.1"/>
    </source>
</evidence>
<gene>
    <name evidence="2" type="ORF">PHYSODRAFT_307255</name>
</gene>
<evidence type="ECO:0000256" key="1">
    <source>
        <dbReference type="SAM" id="Coils"/>
    </source>
</evidence>
<feature type="coiled-coil region" evidence="1">
    <location>
        <begin position="9"/>
        <end position="36"/>
    </location>
</feature>
<dbReference type="InParanoid" id="G5ADK3"/>
<accession>G5ADK3</accession>
<reference evidence="2 3" key="1">
    <citation type="journal article" date="2006" name="Science">
        <title>Phytophthora genome sequences uncover evolutionary origins and mechanisms of pathogenesis.</title>
        <authorList>
            <person name="Tyler B.M."/>
            <person name="Tripathy S."/>
            <person name="Zhang X."/>
            <person name="Dehal P."/>
            <person name="Jiang R.H."/>
            <person name="Aerts A."/>
            <person name="Arredondo F.D."/>
            <person name="Baxter L."/>
            <person name="Bensasson D."/>
            <person name="Beynon J.L."/>
            <person name="Chapman J."/>
            <person name="Damasceno C.M."/>
            <person name="Dorrance A.E."/>
            <person name="Dou D."/>
            <person name="Dickerman A.W."/>
            <person name="Dubchak I.L."/>
            <person name="Garbelotto M."/>
            <person name="Gijzen M."/>
            <person name="Gordon S.G."/>
            <person name="Govers F."/>
            <person name="Grunwald N.J."/>
            <person name="Huang W."/>
            <person name="Ivors K.L."/>
            <person name="Jones R.W."/>
            <person name="Kamoun S."/>
            <person name="Krampis K."/>
            <person name="Lamour K.H."/>
            <person name="Lee M.K."/>
            <person name="McDonald W.H."/>
            <person name="Medina M."/>
            <person name="Meijer H.J."/>
            <person name="Nordberg E.K."/>
            <person name="Maclean D.J."/>
            <person name="Ospina-Giraldo M.D."/>
            <person name="Morris P.F."/>
            <person name="Phuntumart V."/>
            <person name="Putnam N.H."/>
            <person name="Rash S."/>
            <person name="Rose J.K."/>
            <person name="Sakihama Y."/>
            <person name="Salamov A.A."/>
            <person name="Savidor A."/>
            <person name="Scheuring C.F."/>
            <person name="Smith B.M."/>
            <person name="Sobral B.W."/>
            <person name="Terry A."/>
            <person name="Torto-Alalibo T.A."/>
            <person name="Win J."/>
            <person name="Xu Z."/>
            <person name="Zhang H."/>
            <person name="Grigoriev I.V."/>
            <person name="Rokhsar D.S."/>
            <person name="Boore J.L."/>
        </authorList>
    </citation>
    <scope>NUCLEOTIDE SEQUENCE [LARGE SCALE GENOMIC DNA]</scope>
    <source>
        <strain evidence="2 3">P6497</strain>
    </source>
</reference>
<organism evidence="2 3">
    <name type="scientific">Phytophthora sojae (strain P6497)</name>
    <name type="common">Soybean stem and root rot agent</name>
    <name type="synonym">Phytophthora megasperma f. sp. glycines</name>
    <dbReference type="NCBI Taxonomy" id="1094619"/>
    <lineage>
        <taxon>Eukaryota</taxon>
        <taxon>Sar</taxon>
        <taxon>Stramenopiles</taxon>
        <taxon>Oomycota</taxon>
        <taxon>Peronosporomycetes</taxon>
        <taxon>Peronosporales</taxon>
        <taxon>Peronosporaceae</taxon>
        <taxon>Phytophthora</taxon>
    </lineage>
</organism>
<protein>
    <submittedName>
        <fullName evidence="2">Uncharacterized protein</fullName>
    </submittedName>
</protein>
<evidence type="ECO:0000313" key="3">
    <source>
        <dbReference type="Proteomes" id="UP000002640"/>
    </source>
</evidence>
<dbReference type="KEGG" id="psoj:PHYSODRAFT_307255"/>
<keyword evidence="3" id="KW-1185">Reference proteome</keyword>
<proteinExistence type="predicted"/>
<name>G5ADK3_PHYSP</name>
<keyword evidence="1" id="KW-0175">Coiled coil</keyword>
<dbReference type="RefSeq" id="XP_009538153.1">
    <property type="nucleotide sequence ID" value="XM_009539858.1"/>
</dbReference>
<sequence>METLRVEAEAKREAAVKGLQETISDLQEEVKTLREAVDGSSPEIFQAQATTNPGSIMRWEVVGPAVEGFNIVDGVIRDLNPGMYQVVAILNCVSHGHQATRPN</sequence>
<dbReference type="GeneID" id="20642857"/>
<dbReference type="AlphaFoldDB" id="G5ADK3"/>
<dbReference type="Proteomes" id="UP000002640">
    <property type="component" value="Unassembled WGS sequence"/>
</dbReference>